<gene>
    <name evidence="2" type="ORF">CHL78_002100</name>
</gene>
<protein>
    <recommendedName>
        <fullName evidence="4">LptF/LptG family permease</fullName>
    </recommendedName>
</protein>
<accession>A0A371J8L5</accession>
<feature type="transmembrane region" description="Helical" evidence="1">
    <location>
        <begin position="70"/>
        <end position="89"/>
    </location>
</feature>
<feature type="transmembrane region" description="Helical" evidence="1">
    <location>
        <begin position="14"/>
        <end position="32"/>
    </location>
</feature>
<keyword evidence="1" id="KW-0812">Transmembrane</keyword>
<keyword evidence="1" id="KW-0472">Membrane</keyword>
<name>A0A371J8L5_9FIRM</name>
<dbReference type="EMBL" id="NOJY02000003">
    <property type="protein sequence ID" value="RDY29120.1"/>
    <property type="molecule type" value="Genomic_DNA"/>
</dbReference>
<evidence type="ECO:0000313" key="2">
    <source>
        <dbReference type="EMBL" id="RDY29120.1"/>
    </source>
</evidence>
<dbReference type="RefSeq" id="WP_094367886.1">
    <property type="nucleotide sequence ID" value="NZ_NOJY02000003.1"/>
</dbReference>
<keyword evidence="1" id="KW-1133">Transmembrane helix</keyword>
<dbReference type="Proteomes" id="UP000215694">
    <property type="component" value="Unassembled WGS sequence"/>
</dbReference>
<comment type="caution">
    <text evidence="2">The sequence shown here is derived from an EMBL/GenBank/DDBJ whole genome shotgun (WGS) entry which is preliminary data.</text>
</comment>
<dbReference type="AlphaFoldDB" id="A0A371J8L5"/>
<evidence type="ECO:0000256" key="1">
    <source>
        <dbReference type="SAM" id="Phobius"/>
    </source>
</evidence>
<evidence type="ECO:0000313" key="3">
    <source>
        <dbReference type="Proteomes" id="UP000215694"/>
    </source>
</evidence>
<evidence type="ECO:0008006" key="4">
    <source>
        <dbReference type="Google" id="ProtNLM"/>
    </source>
</evidence>
<organism evidence="2 3">
    <name type="scientific">Romboutsia weinsteinii</name>
    <dbReference type="NCBI Taxonomy" id="2020949"/>
    <lineage>
        <taxon>Bacteria</taxon>
        <taxon>Bacillati</taxon>
        <taxon>Bacillota</taxon>
        <taxon>Clostridia</taxon>
        <taxon>Peptostreptococcales</taxon>
        <taxon>Peptostreptococcaceae</taxon>
        <taxon>Romboutsia</taxon>
    </lineage>
</organism>
<sequence length="92" mass="10586">MNIIDFINNAVDPFIMQIIIVPIISIGVGILISVYTKIAIAAPVITLLINLVYENYFLKLFRDKFYLSQWSIFLPILSLILSLVIIYLLKRK</sequence>
<proteinExistence type="predicted"/>
<feature type="transmembrane region" description="Helical" evidence="1">
    <location>
        <begin position="39"/>
        <end position="58"/>
    </location>
</feature>
<keyword evidence="3" id="KW-1185">Reference proteome</keyword>
<reference evidence="2 3" key="1">
    <citation type="journal article" date="2017" name="Genome Announc.">
        <title>Draft Genome Sequence of Romboutsia weinsteinii sp. nov. Strain CCRI-19649(T) Isolated from Surface Water.</title>
        <authorList>
            <person name="Maheux A.F."/>
            <person name="Boudreau D.K."/>
            <person name="Berube E."/>
            <person name="Boissinot M."/>
            <person name="Cantin P."/>
            <person name="Raymond F."/>
            <person name="Corbeil J."/>
            <person name="Omar R.F."/>
            <person name="Bergeron M.G."/>
        </authorList>
    </citation>
    <scope>NUCLEOTIDE SEQUENCE [LARGE SCALE GENOMIC DNA]</scope>
    <source>
        <strain evidence="2 3">CCRI-19649</strain>
    </source>
</reference>